<dbReference type="SUPFAM" id="SSF52540">
    <property type="entry name" value="P-loop containing nucleoside triphosphate hydrolases"/>
    <property type="match status" value="1"/>
</dbReference>
<dbReference type="Gene3D" id="3.40.50.300">
    <property type="entry name" value="P-loop containing nucleotide triphosphate hydrolases"/>
    <property type="match status" value="1"/>
</dbReference>
<evidence type="ECO:0000256" key="1">
    <source>
        <dbReference type="SAM" id="Phobius"/>
    </source>
</evidence>
<protein>
    <recommendedName>
        <fullName evidence="4">Helicase/UvrB N-terminal domain-containing protein</fullName>
    </recommendedName>
</protein>
<evidence type="ECO:0008006" key="4">
    <source>
        <dbReference type="Google" id="ProtNLM"/>
    </source>
</evidence>
<evidence type="ECO:0000313" key="3">
    <source>
        <dbReference type="Proteomes" id="UP000543379"/>
    </source>
</evidence>
<accession>A0A841XZ35</accession>
<name>A0A841XZ35_9LIST</name>
<comment type="caution">
    <text evidence="2">The sequence shown here is derived from an EMBL/GenBank/DDBJ whole genome shotgun (WGS) entry which is preliminary data.</text>
</comment>
<dbReference type="AlphaFoldDB" id="A0A841XZ35"/>
<dbReference type="RefSeq" id="WP_185382397.1">
    <property type="nucleotide sequence ID" value="NZ_JAAROV010000002.1"/>
</dbReference>
<feature type="transmembrane region" description="Helical" evidence="1">
    <location>
        <begin position="50"/>
        <end position="69"/>
    </location>
</feature>
<sequence>MHEDVAEKRVVSLDGYCFGSFDFPGMSRDIQLKANQQNGVARNLYGKNTLLGHVIGVGKIFMMAATAMGNKRLGLSNKNLFVVPNHIIEQFASEFLQLYPSANLLVSSKKT</sequence>
<keyword evidence="1" id="KW-0812">Transmembrane</keyword>
<evidence type="ECO:0000313" key="2">
    <source>
        <dbReference type="EMBL" id="MBC1316920.1"/>
    </source>
</evidence>
<gene>
    <name evidence="2" type="ORF">HB811_09045</name>
</gene>
<reference evidence="2 3" key="1">
    <citation type="submission" date="2020-03" db="EMBL/GenBank/DDBJ databases">
        <title>Soil Listeria distribution.</title>
        <authorList>
            <person name="Liao J."/>
            <person name="Wiedmann M."/>
        </authorList>
    </citation>
    <scope>NUCLEOTIDE SEQUENCE [LARGE SCALE GENOMIC DNA]</scope>
    <source>
        <strain evidence="2 3">FSL L7-1816</strain>
    </source>
</reference>
<dbReference type="InterPro" id="IPR027417">
    <property type="entry name" value="P-loop_NTPase"/>
</dbReference>
<proteinExistence type="predicted"/>
<organism evidence="2 3">
    <name type="scientific">Listeria booriae</name>
    <dbReference type="NCBI Taxonomy" id="1552123"/>
    <lineage>
        <taxon>Bacteria</taxon>
        <taxon>Bacillati</taxon>
        <taxon>Bacillota</taxon>
        <taxon>Bacilli</taxon>
        <taxon>Bacillales</taxon>
        <taxon>Listeriaceae</taxon>
        <taxon>Listeria</taxon>
    </lineage>
</organism>
<dbReference type="Proteomes" id="UP000543379">
    <property type="component" value="Unassembled WGS sequence"/>
</dbReference>
<dbReference type="EMBL" id="JAAROV010000002">
    <property type="protein sequence ID" value="MBC1316920.1"/>
    <property type="molecule type" value="Genomic_DNA"/>
</dbReference>
<keyword evidence="1" id="KW-1133">Transmembrane helix</keyword>
<keyword evidence="1" id="KW-0472">Membrane</keyword>